<evidence type="ECO:0000313" key="2">
    <source>
        <dbReference type="Proteomes" id="UP000276133"/>
    </source>
</evidence>
<dbReference type="EMBL" id="REGN01004370">
    <property type="protein sequence ID" value="RNA17793.1"/>
    <property type="molecule type" value="Genomic_DNA"/>
</dbReference>
<sequence length="208" mass="22984">MSSMESQYSPKIQSEPRTIFTDLISENISSIFCRISSLRVGSLWIISRTNTSTSAAASSLLSLKYSITEPIMEEAVSGNLMVIWCRVRTKSCLYLSMSSSSLALLVLESSFLSTNTISLMVLDDTKSRQRFRHEAAALTAEGALDSVIRVPAASYRTAGLDEFSNARICMANFVDQLHYYQLKYVSKRVHLVNATAQIVQGSFLVGVN</sequence>
<proteinExistence type="predicted"/>
<dbReference type="AlphaFoldDB" id="A0A3M7R2I6"/>
<reference evidence="1 2" key="1">
    <citation type="journal article" date="2018" name="Sci. Rep.">
        <title>Genomic signatures of local adaptation to the degree of environmental predictability in rotifers.</title>
        <authorList>
            <person name="Franch-Gras L."/>
            <person name="Hahn C."/>
            <person name="Garcia-Roger E.M."/>
            <person name="Carmona M.J."/>
            <person name="Serra M."/>
            <person name="Gomez A."/>
        </authorList>
    </citation>
    <scope>NUCLEOTIDE SEQUENCE [LARGE SCALE GENOMIC DNA]</scope>
    <source>
        <strain evidence="1">HYR1</strain>
    </source>
</reference>
<dbReference type="Proteomes" id="UP000276133">
    <property type="component" value="Unassembled WGS sequence"/>
</dbReference>
<name>A0A3M7R2I6_BRAPC</name>
<accession>A0A3M7R2I6</accession>
<comment type="caution">
    <text evidence="1">The sequence shown here is derived from an EMBL/GenBank/DDBJ whole genome shotgun (WGS) entry which is preliminary data.</text>
</comment>
<protein>
    <submittedName>
        <fullName evidence="1">Uncharacterized protein</fullName>
    </submittedName>
</protein>
<gene>
    <name evidence="1" type="ORF">BpHYR1_041016</name>
</gene>
<evidence type="ECO:0000313" key="1">
    <source>
        <dbReference type="EMBL" id="RNA17793.1"/>
    </source>
</evidence>
<organism evidence="1 2">
    <name type="scientific">Brachionus plicatilis</name>
    <name type="common">Marine rotifer</name>
    <name type="synonym">Brachionus muelleri</name>
    <dbReference type="NCBI Taxonomy" id="10195"/>
    <lineage>
        <taxon>Eukaryota</taxon>
        <taxon>Metazoa</taxon>
        <taxon>Spiralia</taxon>
        <taxon>Gnathifera</taxon>
        <taxon>Rotifera</taxon>
        <taxon>Eurotatoria</taxon>
        <taxon>Monogononta</taxon>
        <taxon>Pseudotrocha</taxon>
        <taxon>Ploima</taxon>
        <taxon>Brachionidae</taxon>
        <taxon>Brachionus</taxon>
    </lineage>
</organism>
<keyword evidence="2" id="KW-1185">Reference proteome</keyword>